<name>A0A3N2BCC4_9MICO</name>
<reference evidence="1 2" key="1">
    <citation type="submission" date="2018-11" db="EMBL/GenBank/DDBJ databases">
        <title>Sequencing the genomes of 1000 actinobacteria strains.</title>
        <authorList>
            <person name="Klenk H.-P."/>
        </authorList>
    </citation>
    <scope>NUCLEOTIDE SEQUENCE [LARGE SCALE GENOMIC DNA]</scope>
    <source>
        <strain evidence="1 2">DSM 11294</strain>
    </source>
</reference>
<proteinExistence type="predicted"/>
<sequence length="44" mass="5168">MKKVLLITAAAVAGYFAWLKIQQDREERDLWREVTDSFGEQPTR</sequence>
<dbReference type="Proteomes" id="UP000280668">
    <property type="component" value="Unassembled WGS sequence"/>
</dbReference>
<comment type="caution">
    <text evidence="1">The sequence shown here is derived from an EMBL/GenBank/DDBJ whole genome shotgun (WGS) entry which is preliminary data.</text>
</comment>
<dbReference type="RefSeq" id="WP_211336071.1">
    <property type="nucleotide sequence ID" value="NZ_RKHK01000001.1"/>
</dbReference>
<evidence type="ECO:0000313" key="1">
    <source>
        <dbReference type="EMBL" id="ROR72923.1"/>
    </source>
</evidence>
<gene>
    <name evidence="1" type="ORF">EDD31_1286</name>
</gene>
<dbReference type="InterPro" id="IPR047990">
    <property type="entry name" value="DLW39-like"/>
</dbReference>
<evidence type="ECO:0000313" key="2">
    <source>
        <dbReference type="Proteomes" id="UP000280668"/>
    </source>
</evidence>
<dbReference type="NCBIfam" id="NF038356">
    <property type="entry name" value="actino_DLW39"/>
    <property type="match status" value="1"/>
</dbReference>
<protein>
    <submittedName>
        <fullName evidence="1">Uncharacterized protein</fullName>
    </submittedName>
</protein>
<accession>A0A3N2BCC4</accession>
<dbReference type="EMBL" id="RKHK01000001">
    <property type="protein sequence ID" value="ROR72923.1"/>
    <property type="molecule type" value="Genomic_DNA"/>
</dbReference>
<dbReference type="AlphaFoldDB" id="A0A3N2BCC4"/>
<keyword evidence="2" id="KW-1185">Reference proteome</keyword>
<organism evidence="1 2">
    <name type="scientific">Bogoriella caseilytica</name>
    <dbReference type="NCBI Taxonomy" id="56055"/>
    <lineage>
        <taxon>Bacteria</taxon>
        <taxon>Bacillati</taxon>
        <taxon>Actinomycetota</taxon>
        <taxon>Actinomycetes</taxon>
        <taxon>Micrococcales</taxon>
        <taxon>Bogoriellaceae</taxon>
        <taxon>Bogoriella</taxon>
    </lineage>
</organism>